<dbReference type="OrthoDB" id="3807343at2759"/>
<evidence type="ECO:0000256" key="1">
    <source>
        <dbReference type="SAM" id="Coils"/>
    </source>
</evidence>
<dbReference type="eggNOG" id="ENOG502R576">
    <property type="taxonomic scope" value="Eukaryota"/>
</dbReference>
<proteinExistence type="predicted"/>
<dbReference type="Proteomes" id="UP000016936">
    <property type="component" value="Unassembled WGS sequence"/>
</dbReference>
<dbReference type="HOGENOM" id="CLU_1026743_0_0_1"/>
<reference evidence="3" key="2">
    <citation type="journal article" date="2013" name="PLoS Genet.">
        <title>Comparative genome structure, secondary metabolite, and effector coding capacity across Cochliobolus pathogens.</title>
        <authorList>
            <person name="Condon B.J."/>
            <person name="Leng Y."/>
            <person name="Wu D."/>
            <person name="Bushley K.E."/>
            <person name="Ohm R.A."/>
            <person name="Otillar R."/>
            <person name="Martin J."/>
            <person name="Schackwitz W."/>
            <person name="Grimwood J."/>
            <person name="MohdZainudin N."/>
            <person name="Xue C."/>
            <person name="Wang R."/>
            <person name="Manning V.A."/>
            <person name="Dhillon B."/>
            <person name="Tu Z.J."/>
            <person name="Steffenson B.J."/>
            <person name="Salamov A."/>
            <person name="Sun H."/>
            <person name="Lowry S."/>
            <person name="LaButti K."/>
            <person name="Han J."/>
            <person name="Copeland A."/>
            <person name="Lindquist E."/>
            <person name="Barry K."/>
            <person name="Schmutz J."/>
            <person name="Baker S.E."/>
            <person name="Ciuffetti L.M."/>
            <person name="Grigoriev I.V."/>
            <person name="Zhong S."/>
            <person name="Turgeon B.G."/>
        </authorList>
    </citation>
    <scope>NUCLEOTIDE SEQUENCE [LARGE SCALE GENOMIC DNA]</scope>
    <source>
        <strain evidence="3">C5 / ATCC 48332 / race O</strain>
    </source>
</reference>
<keyword evidence="3" id="KW-1185">Reference proteome</keyword>
<accession>M2UG62</accession>
<gene>
    <name evidence="2" type="ORF">COCHEDRAFT_1097316</name>
</gene>
<dbReference type="OMA" id="MLSHAWY"/>
<dbReference type="EMBL" id="KB445574">
    <property type="protein sequence ID" value="EMD92706.1"/>
    <property type="molecule type" value="Genomic_DNA"/>
</dbReference>
<evidence type="ECO:0000313" key="3">
    <source>
        <dbReference type="Proteomes" id="UP000016936"/>
    </source>
</evidence>
<reference evidence="2 3" key="1">
    <citation type="journal article" date="2012" name="PLoS Pathog.">
        <title>Diverse lifestyles and strategies of plant pathogenesis encoded in the genomes of eighteen Dothideomycetes fungi.</title>
        <authorList>
            <person name="Ohm R.A."/>
            <person name="Feau N."/>
            <person name="Henrissat B."/>
            <person name="Schoch C.L."/>
            <person name="Horwitz B.A."/>
            <person name="Barry K.W."/>
            <person name="Condon B.J."/>
            <person name="Copeland A.C."/>
            <person name="Dhillon B."/>
            <person name="Glaser F."/>
            <person name="Hesse C.N."/>
            <person name="Kosti I."/>
            <person name="LaButti K."/>
            <person name="Lindquist E.A."/>
            <person name="Lucas S."/>
            <person name="Salamov A.A."/>
            <person name="Bradshaw R.E."/>
            <person name="Ciuffetti L."/>
            <person name="Hamelin R.C."/>
            <person name="Kema G.H.J."/>
            <person name="Lawrence C."/>
            <person name="Scott J.A."/>
            <person name="Spatafora J.W."/>
            <person name="Turgeon B.G."/>
            <person name="de Wit P.J.G.M."/>
            <person name="Zhong S."/>
            <person name="Goodwin S.B."/>
            <person name="Grigoriev I.V."/>
        </authorList>
    </citation>
    <scope>NUCLEOTIDE SEQUENCE [LARGE SCALE GENOMIC DNA]</scope>
    <source>
        <strain evidence="3">C5 / ATCC 48332 / race O</strain>
    </source>
</reference>
<sequence>MPMLYTKGMSYVPYCPTCVMLSHAWYFVGHRGIRGTHVTCLMVAFRQDRGTRGAHASLVYMFLLLREALTWASSFILPLSSGCPFLRSTAHRHSVGDRINRTGGLAMVSCQYCAKRGLECRMSSLKKECGNCYRNGVKSCVPVEVPVPNFEKLDQELARLEQQEAEVDAAESAALEALMAARAKKDRLRKQRKILKRREQQWVDESGKYVEDIEALEAMEWANREVSTLEGGLMPGTPALDWSVFMPTFLEGDPGFAEAIGDTVPGAGGSS</sequence>
<keyword evidence="1" id="KW-0175">Coiled coil</keyword>
<organism evidence="2 3">
    <name type="scientific">Cochliobolus heterostrophus (strain C5 / ATCC 48332 / race O)</name>
    <name type="common">Southern corn leaf blight fungus</name>
    <name type="synonym">Bipolaris maydis</name>
    <dbReference type="NCBI Taxonomy" id="701091"/>
    <lineage>
        <taxon>Eukaryota</taxon>
        <taxon>Fungi</taxon>
        <taxon>Dikarya</taxon>
        <taxon>Ascomycota</taxon>
        <taxon>Pezizomycotina</taxon>
        <taxon>Dothideomycetes</taxon>
        <taxon>Pleosporomycetidae</taxon>
        <taxon>Pleosporales</taxon>
        <taxon>Pleosporineae</taxon>
        <taxon>Pleosporaceae</taxon>
        <taxon>Bipolaris</taxon>
    </lineage>
</organism>
<name>M2UG62_COCH5</name>
<dbReference type="AlphaFoldDB" id="M2UG62"/>
<feature type="coiled-coil region" evidence="1">
    <location>
        <begin position="150"/>
        <end position="205"/>
    </location>
</feature>
<evidence type="ECO:0000313" key="2">
    <source>
        <dbReference type="EMBL" id="EMD92706.1"/>
    </source>
</evidence>
<protein>
    <submittedName>
        <fullName evidence="2">Uncharacterized protein</fullName>
    </submittedName>
</protein>